<dbReference type="InterPro" id="IPR051681">
    <property type="entry name" value="Ser/Thr_Kinases-Pseudokinases"/>
</dbReference>
<dbReference type="PANTHER" id="PTHR44329:SF214">
    <property type="entry name" value="PROTEIN KINASE DOMAIN-CONTAINING PROTEIN"/>
    <property type="match status" value="1"/>
</dbReference>
<reference evidence="3" key="1">
    <citation type="submission" date="2021-06" db="EMBL/GenBank/DDBJ databases">
        <authorList>
            <person name="Kallberg Y."/>
            <person name="Tangrot J."/>
            <person name="Rosling A."/>
        </authorList>
    </citation>
    <scope>NUCLEOTIDE SEQUENCE</scope>
    <source>
        <strain evidence="3">IA702</strain>
    </source>
</reference>
<dbReference type="GO" id="GO:0005524">
    <property type="term" value="F:ATP binding"/>
    <property type="evidence" value="ECO:0007669"/>
    <property type="project" value="InterPro"/>
</dbReference>
<dbReference type="SUPFAM" id="SSF56112">
    <property type="entry name" value="Protein kinase-like (PK-like)"/>
    <property type="match status" value="1"/>
</dbReference>
<feature type="compositionally biased region" description="Polar residues" evidence="1">
    <location>
        <begin position="209"/>
        <end position="222"/>
    </location>
</feature>
<gene>
    <name evidence="3" type="ORF">POCULU_LOCUS7052</name>
</gene>
<dbReference type="PANTHER" id="PTHR44329">
    <property type="entry name" value="SERINE/THREONINE-PROTEIN KINASE TNNI3K-RELATED"/>
    <property type="match status" value="1"/>
</dbReference>
<accession>A0A9N9C913</accession>
<name>A0A9N9C913_9GLOM</name>
<feature type="region of interest" description="Disordered" evidence="1">
    <location>
        <begin position="185"/>
        <end position="229"/>
    </location>
</feature>
<sequence length="310" mass="35326">MSQQPFWQGQPWNYQQQEESEYVDYDGSNQYLLLQAGQIPQRYLPQLPTDVLTFGGLPTQLIGEPLLYIDNSNLTMYEQLGTGSIQQEYDALSTPQNSLTHRQQRQQQWLSQYPYSRQREAQTPHELFTPTMQFEHQFDRQNSVQDMLGVVPIERSDYDQLQVYPGTSSPSISRSQGNQVPELQTDFNQLGNGFPDQPPQTETDELERSSQSQATSHQQRGESNSSSSNILIKSGIAKITDFGLSGQMMSSSLGEGTAAYRDPLSFRNEPYKRGKKSDVFSLGVLFWEISSGQIPCKKWTNMTKCREEGY</sequence>
<dbReference type="EMBL" id="CAJVPJ010001473">
    <property type="protein sequence ID" value="CAG8592579.1"/>
    <property type="molecule type" value="Genomic_DNA"/>
</dbReference>
<dbReference type="GO" id="GO:0004674">
    <property type="term" value="F:protein serine/threonine kinase activity"/>
    <property type="evidence" value="ECO:0007669"/>
    <property type="project" value="TreeGrafter"/>
</dbReference>
<dbReference type="Pfam" id="PF00069">
    <property type="entry name" value="Pkinase"/>
    <property type="match status" value="1"/>
</dbReference>
<comment type="caution">
    <text evidence="3">The sequence shown here is derived from an EMBL/GenBank/DDBJ whole genome shotgun (WGS) entry which is preliminary data.</text>
</comment>
<dbReference type="InterPro" id="IPR011009">
    <property type="entry name" value="Kinase-like_dom_sf"/>
</dbReference>
<evidence type="ECO:0000313" key="4">
    <source>
        <dbReference type="Proteomes" id="UP000789572"/>
    </source>
</evidence>
<organism evidence="3 4">
    <name type="scientific">Paraglomus occultum</name>
    <dbReference type="NCBI Taxonomy" id="144539"/>
    <lineage>
        <taxon>Eukaryota</taxon>
        <taxon>Fungi</taxon>
        <taxon>Fungi incertae sedis</taxon>
        <taxon>Mucoromycota</taxon>
        <taxon>Glomeromycotina</taxon>
        <taxon>Glomeromycetes</taxon>
        <taxon>Paraglomerales</taxon>
        <taxon>Paraglomeraceae</taxon>
        <taxon>Paraglomus</taxon>
    </lineage>
</organism>
<protein>
    <submittedName>
        <fullName evidence="3">1072_t:CDS:1</fullName>
    </submittedName>
</protein>
<dbReference type="OrthoDB" id="4062651at2759"/>
<proteinExistence type="predicted"/>
<feature type="domain" description="Protein kinase" evidence="2">
    <location>
        <begin position="74"/>
        <end position="310"/>
    </location>
</feature>
<dbReference type="PROSITE" id="PS50011">
    <property type="entry name" value="PROTEIN_KINASE_DOM"/>
    <property type="match status" value="1"/>
</dbReference>
<dbReference type="Proteomes" id="UP000789572">
    <property type="component" value="Unassembled WGS sequence"/>
</dbReference>
<evidence type="ECO:0000259" key="2">
    <source>
        <dbReference type="PROSITE" id="PS50011"/>
    </source>
</evidence>
<dbReference type="InterPro" id="IPR000719">
    <property type="entry name" value="Prot_kinase_dom"/>
</dbReference>
<dbReference type="AlphaFoldDB" id="A0A9N9C913"/>
<keyword evidence="4" id="KW-1185">Reference proteome</keyword>
<evidence type="ECO:0000313" key="3">
    <source>
        <dbReference type="EMBL" id="CAG8592579.1"/>
    </source>
</evidence>
<dbReference type="Gene3D" id="1.10.510.10">
    <property type="entry name" value="Transferase(Phosphotransferase) domain 1"/>
    <property type="match status" value="1"/>
</dbReference>
<evidence type="ECO:0000256" key="1">
    <source>
        <dbReference type="SAM" id="MobiDB-lite"/>
    </source>
</evidence>